<evidence type="ECO:0000313" key="1">
    <source>
        <dbReference type="EMBL" id="OHA03139.1"/>
    </source>
</evidence>
<dbReference type="GO" id="GO:0006281">
    <property type="term" value="P:DNA repair"/>
    <property type="evidence" value="ECO:0007669"/>
    <property type="project" value="TreeGrafter"/>
</dbReference>
<organism evidence="1 2">
    <name type="scientific">Candidatus Sungbacteria bacterium RIFCSPHIGHO2_02_FULL_51_29</name>
    <dbReference type="NCBI Taxonomy" id="1802273"/>
    <lineage>
        <taxon>Bacteria</taxon>
        <taxon>Candidatus Sungiibacteriota</taxon>
    </lineage>
</organism>
<dbReference type="Gene3D" id="3.40.50.1000">
    <property type="entry name" value="HAD superfamily/HAD-like"/>
    <property type="match status" value="1"/>
</dbReference>
<protein>
    <recommendedName>
        <fullName evidence="3">Haloacid dehalogenase</fullName>
    </recommendedName>
</protein>
<dbReference type="InterPro" id="IPR050155">
    <property type="entry name" value="HAD-like_hydrolase_sf"/>
</dbReference>
<dbReference type="InterPro" id="IPR036412">
    <property type="entry name" value="HAD-like_sf"/>
</dbReference>
<gene>
    <name evidence="1" type="ORF">A3C16_01685</name>
</gene>
<dbReference type="Pfam" id="PF00702">
    <property type="entry name" value="Hydrolase"/>
    <property type="match status" value="1"/>
</dbReference>
<dbReference type="SUPFAM" id="SSF56784">
    <property type="entry name" value="HAD-like"/>
    <property type="match status" value="1"/>
</dbReference>
<dbReference type="InterPro" id="IPR023214">
    <property type="entry name" value="HAD_sf"/>
</dbReference>
<dbReference type="EMBL" id="MHQL01000020">
    <property type="protein sequence ID" value="OHA03139.1"/>
    <property type="molecule type" value="Genomic_DNA"/>
</dbReference>
<dbReference type="GO" id="GO:0008967">
    <property type="term" value="F:phosphoglycolate phosphatase activity"/>
    <property type="evidence" value="ECO:0007669"/>
    <property type="project" value="TreeGrafter"/>
</dbReference>
<dbReference type="SFLD" id="SFLDG01129">
    <property type="entry name" value="C1.5:_HAD__Beta-PGM__Phosphata"/>
    <property type="match status" value="1"/>
</dbReference>
<comment type="caution">
    <text evidence="1">The sequence shown here is derived from an EMBL/GenBank/DDBJ whole genome shotgun (WGS) entry which is preliminary data.</text>
</comment>
<reference evidence="1 2" key="1">
    <citation type="journal article" date="2016" name="Nat. Commun.">
        <title>Thousands of microbial genomes shed light on interconnected biogeochemical processes in an aquifer system.</title>
        <authorList>
            <person name="Anantharaman K."/>
            <person name="Brown C.T."/>
            <person name="Hug L.A."/>
            <person name="Sharon I."/>
            <person name="Castelle C.J."/>
            <person name="Probst A.J."/>
            <person name="Thomas B.C."/>
            <person name="Singh A."/>
            <person name="Wilkins M.J."/>
            <person name="Karaoz U."/>
            <person name="Brodie E.L."/>
            <person name="Williams K.H."/>
            <person name="Hubbard S.S."/>
            <person name="Banfield J.F."/>
        </authorList>
    </citation>
    <scope>NUCLEOTIDE SEQUENCE [LARGE SCALE GENOMIC DNA]</scope>
</reference>
<dbReference type="PANTHER" id="PTHR43434:SF3">
    <property type="entry name" value="GMP_IMP NUCLEOTIDASE YRFG"/>
    <property type="match status" value="1"/>
</dbReference>
<evidence type="ECO:0000313" key="2">
    <source>
        <dbReference type="Proteomes" id="UP000177811"/>
    </source>
</evidence>
<proteinExistence type="predicted"/>
<name>A0A1G2KXI2_9BACT</name>
<dbReference type="CDD" id="cd01427">
    <property type="entry name" value="HAD_like"/>
    <property type="match status" value="1"/>
</dbReference>
<accession>A0A1G2KXI2</accession>
<dbReference type="GO" id="GO:0005829">
    <property type="term" value="C:cytosol"/>
    <property type="evidence" value="ECO:0007669"/>
    <property type="project" value="TreeGrafter"/>
</dbReference>
<sequence length="206" mass="23970">MEYALISFDLQGTLTNSAFSDEFWMEMLPELYAKKYAVSTEAAKRSLKNIFEKIGVYDPRYYSIEYWLKELGVRENFHDLVLRMRHRQEFYRDTAELLKGLRALGHVLIISSSTTRQCIEVELGDHRVLFDRVFSSLDDCSMAGKPPEFYARIAQEMRIHPRAALHVGDSKEMDVENATSAGWHSFYFNKDTPRDALLAELKRTLL</sequence>
<dbReference type="AlphaFoldDB" id="A0A1G2KXI2"/>
<dbReference type="Proteomes" id="UP000177811">
    <property type="component" value="Unassembled WGS sequence"/>
</dbReference>
<evidence type="ECO:0008006" key="3">
    <source>
        <dbReference type="Google" id="ProtNLM"/>
    </source>
</evidence>
<dbReference type="PANTHER" id="PTHR43434">
    <property type="entry name" value="PHOSPHOGLYCOLATE PHOSPHATASE"/>
    <property type="match status" value="1"/>
</dbReference>
<dbReference type="SFLD" id="SFLDS00003">
    <property type="entry name" value="Haloacid_Dehalogenase"/>
    <property type="match status" value="1"/>
</dbReference>